<reference evidence="5" key="1">
    <citation type="submission" date="2017-02" db="EMBL/GenBank/DDBJ databases">
        <authorList>
            <person name="Varghese N."/>
            <person name="Submissions S."/>
        </authorList>
    </citation>
    <scope>NUCLEOTIDE SEQUENCE [LARGE SCALE GENOMIC DNA]</scope>
    <source>
        <strain evidence="5">USBA 369</strain>
    </source>
</reference>
<proteinExistence type="predicted"/>
<evidence type="ECO:0000256" key="2">
    <source>
        <dbReference type="SAM" id="MobiDB-lite"/>
    </source>
</evidence>
<feature type="compositionally biased region" description="Basic and acidic residues" evidence="2">
    <location>
        <begin position="894"/>
        <end position="907"/>
    </location>
</feature>
<feature type="coiled-coil region" evidence="1">
    <location>
        <begin position="420"/>
        <end position="470"/>
    </location>
</feature>
<dbReference type="STRING" id="1365950.SAMN05428963_11811"/>
<dbReference type="Pfam" id="PF08238">
    <property type="entry name" value="Sel1"/>
    <property type="match status" value="4"/>
</dbReference>
<dbReference type="InterPro" id="IPR036365">
    <property type="entry name" value="PGBD-like_sf"/>
</dbReference>
<dbReference type="InterPro" id="IPR036366">
    <property type="entry name" value="PGBDSf"/>
</dbReference>
<dbReference type="PANTHER" id="PTHR11102">
    <property type="entry name" value="SEL-1-LIKE PROTEIN"/>
    <property type="match status" value="1"/>
</dbReference>
<dbReference type="SMART" id="SM00671">
    <property type="entry name" value="SEL1"/>
    <property type="match status" value="4"/>
</dbReference>
<evidence type="ECO:0000256" key="1">
    <source>
        <dbReference type="SAM" id="Coils"/>
    </source>
</evidence>
<feature type="compositionally biased region" description="Low complexity" evidence="2">
    <location>
        <begin position="66"/>
        <end position="76"/>
    </location>
</feature>
<dbReference type="SUPFAM" id="SSF81901">
    <property type="entry name" value="HCP-like"/>
    <property type="match status" value="1"/>
</dbReference>
<evidence type="ECO:0000313" key="4">
    <source>
        <dbReference type="EMBL" id="SKA34871.1"/>
    </source>
</evidence>
<dbReference type="Gene3D" id="1.10.101.10">
    <property type="entry name" value="PGBD-like superfamily/PGBD"/>
    <property type="match status" value="1"/>
</dbReference>
<feature type="compositionally biased region" description="Polar residues" evidence="2">
    <location>
        <begin position="930"/>
        <end position="943"/>
    </location>
</feature>
<protein>
    <submittedName>
        <fullName evidence="4">Localization factor PodJL</fullName>
    </submittedName>
</protein>
<dbReference type="InterPro" id="IPR050767">
    <property type="entry name" value="Sel1_AlgK"/>
</dbReference>
<dbReference type="SUPFAM" id="SSF47090">
    <property type="entry name" value="PGBD-like"/>
    <property type="match status" value="1"/>
</dbReference>
<dbReference type="Gene3D" id="1.25.40.10">
    <property type="entry name" value="Tetratricopeptide repeat domain"/>
    <property type="match status" value="1"/>
</dbReference>
<feature type="region of interest" description="Disordered" evidence="2">
    <location>
        <begin position="1"/>
        <end position="78"/>
    </location>
</feature>
<keyword evidence="5" id="KW-1185">Reference proteome</keyword>
<dbReference type="Pfam" id="PF01471">
    <property type="entry name" value="PG_binding_1"/>
    <property type="match status" value="1"/>
</dbReference>
<sequence>MATPSKPDMAGPHEAGQGASLSALSRTLEDLESRLAQLQRSRPQKRDEPALPVRATGPHTTPPAAVPQAASQPVVSRTSWEDAASEFVMQRRMHDQLARRQQPGADGSHPAGVGRQELAAQAAPAHRDMPMSDDSLRLLAGEIEALRHRGQGMGVVVDIADELRQLRRDIRQERELRFLGRFDGVREGLKDLRVMIANGEDMDILSAEMTRLYDALEALGRDGADRQAVEALEEELDQVRVLANEAQDEAGAKPRRTAELIDGVLASTSEERTELKQELQRLRDSLRSLAKEDDIRDAVRRWEEFQVHYHENDPARTEEKLTQLLKSEFDALRAKLERLASEESLKAVEERWGALEEKFASKTIEESILALSGRMGEIEASLARIPDAMVIVPLEERIHALALGVDALARRQAEPDVEQFKALEDRLDEISRAILAVSREASREIDMAPIERIEARIASLAARVDRLGDDSETEAMSRQIADLAARLDAIAADGSAEELAGRLQSFSERMETLFLEAEQPKLDTGPIEARLAALATRLEGVMAAQVDPEIVASLQDQIGRLSQALSAAVLPASEGIDEEISQRLEAIERRLDDDRDNLIASARAAADEAVSRMLEAEQQRESEHVARLSEDLRALEALARETDERANDVFEAMHSTLLKIVDRLDQIDHEMVQARLLQEETVRQPAPTREAAHAGDSAQKPALPKSGLRQAAAAVASASVEELVAEKEDGEGDVAGTPWPQAEPVRSPLAAPSLDAADIIDDAEADRPLAPGSGIPNVAALLDRVRAAQADEAKRDELAGKADFIAAARRAAMAAAAEADQLRSSTTEDNATSGAGKLVDLVSRRRKPILMAVSAIILALAAMPIGRALLASDAAGVGGETVNLEASALPAMQESERREPAAEKPVEDATTTQSVAAEASAVDVPRAVASTESSSLKSATPTLLQPMPEPLPPVAMEDLLANAKMQEAAGASAQPKSLAGPSADKSAIMENVMAKLPAEARQPLPDVPSGLGTQALSDAAKAGDAKALFEVGLRLMEGRSGEPSIAKALPFFAAAAKSGFAPAEYSLGTLYEKGNGVVRDTATARDWYLLAAEQGNVRAMHNLAVLYATGIDGKSEPETAADWFRKAAEHGMRDSQYNLGILYARGAGVEQDMKESFRWFAIAAKSGDADAKSKMDEVAKSLLPATRDEINKQVATWTAEPVPDAVNTVDVPAEWSVSTEQTSSIDMGRAVRNIQAILIKLGYDPGKPDGVVGEKTTSAIIAFQKQAGLQPSGAIDESLIRALLARKDG</sequence>
<feature type="domain" description="Peptidoglycan binding-like" evidence="3">
    <location>
        <begin position="1229"/>
        <end position="1283"/>
    </location>
</feature>
<dbReference type="InterPro" id="IPR006597">
    <property type="entry name" value="Sel1-like"/>
</dbReference>
<evidence type="ECO:0000313" key="5">
    <source>
        <dbReference type="Proteomes" id="UP000190135"/>
    </source>
</evidence>
<dbReference type="RefSeq" id="WP_165690910.1">
    <property type="nucleotide sequence ID" value="NZ_FUXL01000018.1"/>
</dbReference>
<dbReference type="InterPro" id="IPR002477">
    <property type="entry name" value="Peptidoglycan-bd-like"/>
</dbReference>
<feature type="region of interest" description="Disordered" evidence="2">
    <location>
        <begin position="678"/>
        <end position="709"/>
    </location>
</feature>
<dbReference type="PANTHER" id="PTHR11102:SF160">
    <property type="entry name" value="ERAD-ASSOCIATED E3 UBIQUITIN-PROTEIN LIGASE COMPONENT HRD3"/>
    <property type="match status" value="1"/>
</dbReference>
<feature type="region of interest" description="Disordered" evidence="2">
    <location>
        <begin position="722"/>
        <end position="746"/>
    </location>
</feature>
<dbReference type="Proteomes" id="UP000190135">
    <property type="component" value="Unassembled WGS sequence"/>
</dbReference>
<accession>A0A1T4T3Q1</accession>
<feature type="coiled-coil region" evidence="1">
    <location>
        <begin position="577"/>
        <end position="645"/>
    </location>
</feature>
<feature type="region of interest" description="Disordered" evidence="2">
    <location>
        <begin position="888"/>
        <end position="953"/>
    </location>
</feature>
<name>A0A1T4T3Q1_9HYPH</name>
<feature type="region of interest" description="Disordered" evidence="2">
    <location>
        <begin position="93"/>
        <end position="112"/>
    </location>
</feature>
<dbReference type="InterPro" id="IPR011990">
    <property type="entry name" value="TPR-like_helical_dom_sf"/>
</dbReference>
<feature type="coiled-coil region" evidence="1">
    <location>
        <begin position="229"/>
        <end position="292"/>
    </location>
</feature>
<dbReference type="EMBL" id="FUXL01000018">
    <property type="protein sequence ID" value="SKA34871.1"/>
    <property type="molecule type" value="Genomic_DNA"/>
</dbReference>
<gene>
    <name evidence="4" type="ORF">SAMN05428963_11811</name>
</gene>
<dbReference type="Gene3D" id="1.20.1270.70">
    <property type="entry name" value="Designed single chain three-helix bundle"/>
    <property type="match status" value="1"/>
</dbReference>
<evidence type="ECO:0000259" key="3">
    <source>
        <dbReference type="Pfam" id="PF01471"/>
    </source>
</evidence>
<organism evidence="4 5">
    <name type="scientific">Consotaella salsifontis</name>
    <dbReference type="NCBI Taxonomy" id="1365950"/>
    <lineage>
        <taxon>Bacteria</taxon>
        <taxon>Pseudomonadati</taxon>
        <taxon>Pseudomonadota</taxon>
        <taxon>Alphaproteobacteria</taxon>
        <taxon>Hyphomicrobiales</taxon>
        <taxon>Aurantimonadaceae</taxon>
        <taxon>Consotaella</taxon>
    </lineage>
</organism>
<keyword evidence="1" id="KW-0175">Coiled coil</keyword>